<organism evidence="4 5">
    <name type="scientific">Subtercola frigoramans</name>
    <dbReference type="NCBI Taxonomy" id="120298"/>
    <lineage>
        <taxon>Bacteria</taxon>
        <taxon>Bacillati</taxon>
        <taxon>Actinomycetota</taxon>
        <taxon>Actinomycetes</taxon>
        <taxon>Micrococcales</taxon>
        <taxon>Microbacteriaceae</taxon>
        <taxon>Subtercola</taxon>
    </lineage>
</organism>
<feature type="compositionally biased region" description="Low complexity" evidence="1">
    <location>
        <begin position="286"/>
        <end position="301"/>
    </location>
</feature>
<feature type="transmembrane region" description="Helical" evidence="2">
    <location>
        <begin position="180"/>
        <end position="203"/>
    </location>
</feature>
<evidence type="ECO:0000313" key="5">
    <source>
        <dbReference type="Proteomes" id="UP000776164"/>
    </source>
</evidence>
<accession>A0ABS2L7G5</accession>
<dbReference type="RefSeq" id="WP_205109847.1">
    <property type="nucleotide sequence ID" value="NZ_BAAAHT010000015.1"/>
</dbReference>
<evidence type="ECO:0000256" key="2">
    <source>
        <dbReference type="SAM" id="Phobius"/>
    </source>
</evidence>
<sequence>MRFILAIFAFVVATALIGIGIAERTVLLPPSSLKVETSQSVSTPYVYIDSDVLKALGGDQTVTLSGSPKVFVAYGRTDDVKAWLNGSSFAQIDFQGGDKPSLTSTIVPADTTTAAAANVTSGSANPAGSDLWLEEYSADTSMSRTFNLPAGYSLIVADDGTAPAPTTVSISWPLDNSTPAAMPLILAGAVFLLAGLVLLLLGLNHMKKSRGPRRKPPALPRGTRFSPSRTNAIESGVRRGRRSITRFTGTVAPALVLCVVAAGGVSVPAQGALADTATPVPVSTDGTPAPSSTPSETTGTPTPVPTPESGPPPVVSETQLDAVLARVSATTTAADAASDATALAARVTGPALELRTATYKIRAADPSYPAPQVIPVGPASVVLPQATESWPRTVFAIAENTDATVAPLSLMMVQDTPRSAYKVYYAIPLEPDTTLPPVAPATVGTSRLADDSKLLSITPADAATGYADILAVGDQSPYFDKFDATGDTLRTSVGVDYKNAKKAALPNTASIEFAKVAGAGEIISLATNQSGAIVALNIRESETVKVVEAGATVSPEGGVKAASGVTSSTKGTEAIYDYQLLFYIPPSGDTSKVRLLGFAQGLLSAKELP</sequence>
<comment type="caution">
    <text evidence="4">The sequence shown here is derived from an EMBL/GenBank/DDBJ whole genome shotgun (WGS) entry which is preliminary data.</text>
</comment>
<feature type="domain" description="DUF8094" evidence="3">
    <location>
        <begin position="313"/>
        <end position="606"/>
    </location>
</feature>
<evidence type="ECO:0000313" key="4">
    <source>
        <dbReference type="EMBL" id="MBM7472821.1"/>
    </source>
</evidence>
<feature type="region of interest" description="Disordered" evidence="1">
    <location>
        <begin position="208"/>
        <end position="239"/>
    </location>
</feature>
<evidence type="ECO:0000256" key="1">
    <source>
        <dbReference type="SAM" id="MobiDB-lite"/>
    </source>
</evidence>
<protein>
    <recommendedName>
        <fullName evidence="3">DUF8094 domain-containing protein</fullName>
    </recommendedName>
</protein>
<keyword evidence="2" id="KW-0472">Membrane</keyword>
<feature type="transmembrane region" description="Helical" evidence="2">
    <location>
        <begin position="247"/>
        <end position="267"/>
    </location>
</feature>
<dbReference type="Proteomes" id="UP000776164">
    <property type="component" value="Unassembled WGS sequence"/>
</dbReference>
<dbReference type="Pfam" id="PF26366">
    <property type="entry name" value="DUF8094"/>
    <property type="match status" value="1"/>
</dbReference>
<proteinExistence type="predicted"/>
<name>A0ABS2L7G5_9MICO</name>
<feature type="compositionally biased region" description="Pro residues" evidence="1">
    <location>
        <begin position="302"/>
        <end position="314"/>
    </location>
</feature>
<keyword evidence="2" id="KW-0812">Transmembrane</keyword>
<evidence type="ECO:0000259" key="3">
    <source>
        <dbReference type="Pfam" id="PF26366"/>
    </source>
</evidence>
<gene>
    <name evidence="4" type="ORF">JOE66_002455</name>
</gene>
<keyword evidence="5" id="KW-1185">Reference proteome</keyword>
<dbReference type="EMBL" id="JAFBBU010000001">
    <property type="protein sequence ID" value="MBM7472821.1"/>
    <property type="molecule type" value="Genomic_DNA"/>
</dbReference>
<reference evidence="4 5" key="1">
    <citation type="submission" date="2021-01" db="EMBL/GenBank/DDBJ databases">
        <title>Sequencing the genomes of 1000 actinobacteria strains.</title>
        <authorList>
            <person name="Klenk H.-P."/>
        </authorList>
    </citation>
    <scope>NUCLEOTIDE SEQUENCE [LARGE SCALE GENOMIC DNA]</scope>
    <source>
        <strain evidence="4 5">DSM 13057</strain>
    </source>
</reference>
<feature type="region of interest" description="Disordered" evidence="1">
    <location>
        <begin position="276"/>
        <end position="315"/>
    </location>
</feature>
<dbReference type="InterPro" id="IPR058407">
    <property type="entry name" value="DUF8094"/>
</dbReference>
<keyword evidence="2" id="KW-1133">Transmembrane helix</keyword>